<evidence type="ECO:0000313" key="3">
    <source>
        <dbReference type="Proteomes" id="UP000077881"/>
    </source>
</evidence>
<organism evidence="2 3">
    <name type="scientific">Lederbergia galactosidilytica</name>
    <dbReference type="NCBI Taxonomy" id="217031"/>
    <lineage>
        <taxon>Bacteria</taxon>
        <taxon>Bacillati</taxon>
        <taxon>Bacillota</taxon>
        <taxon>Bacilli</taxon>
        <taxon>Bacillales</taxon>
        <taxon>Bacillaceae</taxon>
        <taxon>Lederbergia</taxon>
    </lineage>
</organism>
<keyword evidence="1" id="KW-0812">Transmembrane</keyword>
<protein>
    <recommendedName>
        <fullName evidence="4">DUF2768 domain-containing protein</fullName>
    </recommendedName>
</protein>
<feature type="transmembrane region" description="Helical" evidence="1">
    <location>
        <begin position="6"/>
        <end position="27"/>
    </location>
</feature>
<name>A0A177ZP62_9BACI</name>
<evidence type="ECO:0000256" key="1">
    <source>
        <dbReference type="SAM" id="Phobius"/>
    </source>
</evidence>
<dbReference type="OrthoDB" id="2476435at2"/>
<dbReference type="PATRIC" id="fig|217031.6.peg.2890"/>
<dbReference type="STRING" id="217031.ABB05_13385"/>
<reference evidence="2 3" key="1">
    <citation type="submission" date="2015-05" db="EMBL/GenBank/DDBJ databases">
        <title>Comparison of genome.</title>
        <authorList>
            <person name="Zheng Z."/>
            <person name="Sun M."/>
        </authorList>
    </citation>
    <scope>NUCLEOTIDE SEQUENCE [LARGE SCALE GENOMIC DNA]</scope>
    <source>
        <strain evidence="2 3">G25-74</strain>
    </source>
</reference>
<comment type="caution">
    <text evidence="2">The sequence shown here is derived from an EMBL/GenBank/DDBJ whole genome shotgun (WGS) entry which is preliminary data.</text>
</comment>
<dbReference type="AlphaFoldDB" id="A0A177ZP62"/>
<keyword evidence="1" id="KW-1133">Transmembrane helix</keyword>
<dbReference type="Pfam" id="PF10966">
    <property type="entry name" value="DUF2768"/>
    <property type="match status" value="1"/>
</dbReference>
<dbReference type="InterPro" id="IPR020076">
    <property type="entry name" value="DUF2768"/>
</dbReference>
<proteinExistence type="predicted"/>
<evidence type="ECO:0000313" key="2">
    <source>
        <dbReference type="EMBL" id="OAK69771.1"/>
    </source>
</evidence>
<dbReference type="EMBL" id="LDJR01000053">
    <property type="protein sequence ID" value="OAK69771.1"/>
    <property type="molecule type" value="Genomic_DNA"/>
</dbReference>
<feature type="transmembrane region" description="Helical" evidence="1">
    <location>
        <begin position="39"/>
        <end position="61"/>
    </location>
</feature>
<sequence>MSVSMQKMWISIVGMGLFAVAMFAMYLVRYKLKNKWIKIIIGIVGWLCLIIGGLITLFIVLSGPTY</sequence>
<accession>A0A177ZP62</accession>
<keyword evidence="3" id="KW-1185">Reference proteome</keyword>
<gene>
    <name evidence="2" type="ORF">ABB05_13385</name>
</gene>
<evidence type="ECO:0008006" key="4">
    <source>
        <dbReference type="Google" id="ProtNLM"/>
    </source>
</evidence>
<keyword evidence="1" id="KW-0472">Membrane</keyword>
<dbReference type="RefSeq" id="WP_057988291.1">
    <property type="nucleotide sequence ID" value="NZ_JAGGKH010000006.1"/>
</dbReference>
<dbReference type="Proteomes" id="UP000077881">
    <property type="component" value="Unassembled WGS sequence"/>
</dbReference>